<keyword evidence="2" id="KW-1185">Reference proteome</keyword>
<evidence type="ECO:0000313" key="1">
    <source>
        <dbReference type="EMBL" id="AIW18052.1"/>
    </source>
</evidence>
<dbReference type="Gene3D" id="1.10.238.160">
    <property type="match status" value="1"/>
</dbReference>
<proteinExistence type="predicted"/>
<dbReference type="EMBL" id="CP009617">
    <property type="protein sequence ID" value="AIW18052.1"/>
    <property type="molecule type" value="Genomic_DNA"/>
</dbReference>
<organism evidence="1 2">
    <name type="scientific">Vibrio coralliilyticus</name>
    <dbReference type="NCBI Taxonomy" id="190893"/>
    <lineage>
        <taxon>Bacteria</taxon>
        <taxon>Pseudomonadati</taxon>
        <taxon>Pseudomonadota</taxon>
        <taxon>Gammaproteobacteria</taxon>
        <taxon>Vibrionales</taxon>
        <taxon>Vibrionaceae</taxon>
        <taxon>Vibrio</taxon>
    </lineage>
</organism>
<reference evidence="1 2" key="1">
    <citation type="submission" date="2014-10" db="EMBL/GenBank/DDBJ databases">
        <title>The Complete Genome Sequence for the Shellfish Pathogen Vibrio coralliilyticus RE98 Isolated from a Shellfish Hatchery.</title>
        <authorList>
            <person name="Richards G.P."/>
            <person name="Bono J.L."/>
            <person name="Watson M.A."/>
            <person name="Needleman D.S."/>
        </authorList>
    </citation>
    <scope>NUCLEOTIDE SEQUENCE [LARGE SCALE GENOMIC DNA]</scope>
    <source>
        <strain evidence="1 2">RE98</strain>
    </source>
</reference>
<gene>
    <name evidence="1" type="ORF">IX92_02945</name>
</gene>
<dbReference type="KEGG" id="vcy:IX92_02945"/>
<dbReference type="Pfam" id="PF05930">
    <property type="entry name" value="Phage_AlpA"/>
    <property type="match status" value="1"/>
</dbReference>
<sequence length="81" mass="9235">MNIEIKIERKNRVLSRVNFSKATLHRYINQGIFPPPISLGGRAVGFFSHEVDEYLIAAANGTDLNEAVERMLKKRKDLKAH</sequence>
<dbReference type="InterPro" id="IPR010260">
    <property type="entry name" value="AlpA"/>
</dbReference>
<dbReference type="Proteomes" id="UP000030081">
    <property type="component" value="Chromosome 1"/>
</dbReference>
<name>A0AAN0VWF2_9VIBR</name>
<evidence type="ECO:0000313" key="2">
    <source>
        <dbReference type="Proteomes" id="UP000030081"/>
    </source>
</evidence>
<dbReference type="RefSeq" id="WP_043007117.1">
    <property type="nucleotide sequence ID" value="NZ_CP009617.1"/>
</dbReference>
<dbReference type="AlphaFoldDB" id="A0AAN0VWF2"/>
<protein>
    <submittedName>
        <fullName evidence="1">Transcriptional regulator</fullName>
    </submittedName>
</protein>
<accession>A0AAN0VWF2</accession>